<keyword evidence="9" id="KW-0732">Signal</keyword>
<gene>
    <name evidence="10" type="ORF">BSEPE_1028</name>
</gene>
<feature type="chain" id="PRO_5006056048" evidence="9">
    <location>
        <begin position="21"/>
        <end position="597"/>
    </location>
</feature>
<dbReference type="EMBL" id="AP013042">
    <property type="protein sequence ID" value="BAS68019.1"/>
    <property type="molecule type" value="Genomic_DNA"/>
</dbReference>
<dbReference type="Proteomes" id="UP000067399">
    <property type="component" value="Chromosome"/>
</dbReference>
<evidence type="ECO:0000256" key="4">
    <source>
        <dbReference type="ARBA" id="ARBA00022452"/>
    </source>
</evidence>
<keyword evidence="3" id="KW-0813">Transport</keyword>
<dbReference type="PANTHER" id="PTHR30026:SF22">
    <property type="entry name" value="OUTER MEMBRANE EFFLUX PROTEIN"/>
    <property type="match status" value="1"/>
</dbReference>
<evidence type="ECO:0000313" key="11">
    <source>
        <dbReference type="Proteomes" id="UP000067399"/>
    </source>
</evidence>
<evidence type="ECO:0000256" key="1">
    <source>
        <dbReference type="ARBA" id="ARBA00004442"/>
    </source>
</evidence>
<dbReference type="Gene3D" id="1.20.1600.10">
    <property type="entry name" value="Outer membrane efflux proteins (OEP)"/>
    <property type="match status" value="1"/>
</dbReference>
<evidence type="ECO:0000313" key="10">
    <source>
        <dbReference type="EMBL" id="BAS68019.1"/>
    </source>
</evidence>
<protein>
    <submittedName>
        <fullName evidence="10">RND family efflux pump outer membrane protein</fullName>
    </submittedName>
</protein>
<keyword evidence="7" id="KW-0998">Cell outer membrane</keyword>
<dbReference type="GO" id="GO:1990281">
    <property type="term" value="C:efflux pump complex"/>
    <property type="evidence" value="ECO:0007669"/>
    <property type="project" value="TreeGrafter"/>
</dbReference>
<organism evidence="10 11">
    <name type="scientific">endosymbiont of Bathymodiolus septemdierum str. Myojin knoll</name>
    <dbReference type="NCBI Taxonomy" id="1303921"/>
    <lineage>
        <taxon>Bacteria</taxon>
        <taxon>Pseudomonadati</taxon>
        <taxon>Pseudomonadota</taxon>
        <taxon>Gammaproteobacteria</taxon>
        <taxon>sulfur-oxidizing symbionts</taxon>
    </lineage>
</organism>
<dbReference type="GO" id="GO:0015288">
    <property type="term" value="F:porin activity"/>
    <property type="evidence" value="ECO:0007669"/>
    <property type="project" value="TreeGrafter"/>
</dbReference>
<keyword evidence="5" id="KW-0812">Transmembrane</keyword>
<dbReference type="KEGG" id="ebh:BSEPE_1028"/>
<dbReference type="GO" id="GO:0009279">
    <property type="term" value="C:cell outer membrane"/>
    <property type="evidence" value="ECO:0007669"/>
    <property type="project" value="UniProtKB-SubCell"/>
</dbReference>
<feature type="coiled-coil region" evidence="8">
    <location>
        <begin position="107"/>
        <end position="166"/>
    </location>
</feature>
<sequence>MLLRYLSIFLLISFSLSVNAKANNYSLGGLVDMALNYHPSIVASVRLQNAAEQGVDAAEWQYFPTPSLSVSQVKASETDTNFNGNNRVIKLGLTQPLWSGGSLDADLEKAEAELEIKKSQSLIARRDLALKVINSYSTWLASYLKLKAYRSSKEEHQSLKERIKRRIKQGLSSGSDLALVSSRLLQVKSSLNSAEIRHKNSLLQLEESVGKALDLKNIVANISADYPVKGELQSLLANALIIDPQLIGLHAKIKSLRATHKASKASLQPLVNLKLERQWGNFNNKNAKAENRVYIDLVSRFGAGLSSFSKIKQAKFEQQSSEFEIKSIRDSLKQKFEGEWLSVKSLIKQKAILSDALIASKKIQKSWYRQFLAGRKQWQDVMNAIREVAQLESQLADATAESLLISWRMGIRINGVLKLVHNDVPPRSFIETGNEKLLDDDSPITTSKTAKMIPDKPIITKEIVQAPKLIRAIKKVENSSAAKVESIKQLSSTKQPVVKKVEKTKVITSENITVESDLKTGKSTANRVVWRPSKQGYKSKFLDLNDRPLKPHVVKLPIAPANLDLFKLKILPKMKIHRDKKVRNEKNRTKIFWRRHY</sequence>
<dbReference type="Pfam" id="PF02321">
    <property type="entry name" value="OEP"/>
    <property type="match status" value="1"/>
</dbReference>
<dbReference type="PANTHER" id="PTHR30026">
    <property type="entry name" value="OUTER MEMBRANE PROTEIN TOLC"/>
    <property type="match status" value="1"/>
</dbReference>
<name>A0A0P0US01_9GAMM</name>
<dbReference type="InterPro" id="IPR003423">
    <property type="entry name" value="OMP_efflux"/>
</dbReference>
<keyword evidence="8" id="KW-0175">Coiled coil</keyword>
<reference evidence="10 11" key="2">
    <citation type="journal article" date="2016" name="ISME J.">
        <title>Heterogeneous composition of key metabolic gene clusters in a vent mussel symbiont population.</title>
        <authorList>
            <person name="Ikuta T."/>
            <person name="Takaki Y."/>
            <person name="Nagai Y."/>
            <person name="Shimamura S."/>
            <person name="Tsuda M."/>
            <person name="Kawagucci S."/>
            <person name="Aoki Y."/>
            <person name="Inoue K."/>
            <person name="Teruya M."/>
            <person name="Satou K."/>
            <person name="Teruya K."/>
            <person name="Shimoji M."/>
            <person name="Tamotsu H."/>
            <person name="Hirano T."/>
            <person name="Maruyama T."/>
            <person name="Yoshida T."/>
        </authorList>
    </citation>
    <scope>NUCLEOTIDE SEQUENCE [LARGE SCALE GENOMIC DNA]</scope>
    <source>
        <strain evidence="10 11">Myojin Knoll</strain>
    </source>
</reference>
<proteinExistence type="inferred from homology"/>
<evidence type="ECO:0000256" key="5">
    <source>
        <dbReference type="ARBA" id="ARBA00022692"/>
    </source>
</evidence>
<dbReference type="OrthoDB" id="5296315at2"/>
<evidence type="ECO:0000256" key="6">
    <source>
        <dbReference type="ARBA" id="ARBA00023136"/>
    </source>
</evidence>
<feature type="signal peptide" evidence="9">
    <location>
        <begin position="1"/>
        <end position="20"/>
    </location>
</feature>
<comment type="similarity">
    <text evidence="2">Belongs to the outer membrane factor (OMF) (TC 1.B.17) family.</text>
</comment>
<evidence type="ECO:0000256" key="3">
    <source>
        <dbReference type="ARBA" id="ARBA00022448"/>
    </source>
</evidence>
<evidence type="ECO:0000256" key="2">
    <source>
        <dbReference type="ARBA" id="ARBA00007613"/>
    </source>
</evidence>
<keyword evidence="6" id="KW-0472">Membrane</keyword>
<evidence type="ECO:0000256" key="8">
    <source>
        <dbReference type="SAM" id="Coils"/>
    </source>
</evidence>
<dbReference type="STRING" id="1303921.BSEPE_1028"/>
<dbReference type="GO" id="GO:0015562">
    <property type="term" value="F:efflux transmembrane transporter activity"/>
    <property type="evidence" value="ECO:0007669"/>
    <property type="project" value="InterPro"/>
</dbReference>
<keyword evidence="4" id="KW-1134">Transmembrane beta strand</keyword>
<keyword evidence="11" id="KW-1185">Reference proteome</keyword>
<dbReference type="RefSeq" id="WP_066044812.1">
    <property type="nucleotide sequence ID" value="NZ_AP013042.1"/>
</dbReference>
<comment type="subcellular location">
    <subcellularLocation>
        <location evidence="1">Cell outer membrane</location>
    </subcellularLocation>
</comment>
<dbReference type="AlphaFoldDB" id="A0A0P0US01"/>
<reference evidence="10 11" key="1">
    <citation type="journal article" date="2000" name="Mar. Ecol. Prog. Ser.">
        <title>Phylogenetic characterization of endosymbionts in three hydrothermal vent mussels: influence on host distributions.</title>
        <authorList>
            <person name="Fujiwara Y."/>
            <person name="Takai K."/>
            <person name="Uematsu K."/>
            <person name="Tsuchida S."/>
            <person name="Hunt J.C."/>
            <person name="Hashimoto J."/>
        </authorList>
    </citation>
    <scope>NUCLEOTIDE SEQUENCE [LARGE SCALE GENOMIC DNA]</scope>
    <source>
        <strain evidence="10 11">Myojin Knoll</strain>
    </source>
</reference>
<dbReference type="SUPFAM" id="SSF56954">
    <property type="entry name" value="Outer membrane efflux proteins (OEP)"/>
    <property type="match status" value="1"/>
</dbReference>
<accession>A0A0P0US01</accession>
<evidence type="ECO:0000256" key="7">
    <source>
        <dbReference type="ARBA" id="ARBA00023237"/>
    </source>
</evidence>
<dbReference type="InterPro" id="IPR051906">
    <property type="entry name" value="TolC-like"/>
</dbReference>
<evidence type="ECO:0000256" key="9">
    <source>
        <dbReference type="SAM" id="SignalP"/>
    </source>
</evidence>